<keyword evidence="2" id="KW-1185">Reference proteome</keyword>
<proteinExistence type="predicted"/>
<dbReference type="Ensembl" id="ENSGMOT00000030001.1">
    <property type="protein sequence ID" value="ENSGMOP00000060883.1"/>
    <property type="gene ID" value="ENSGMOG00000030064.1"/>
</dbReference>
<accession>A0A8C5CFQ8</accession>
<dbReference type="Proteomes" id="UP000694546">
    <property type="component" value="Chromosome 11"/>
</dbReference>
<sequence>MNSGNECGFNTVILVKQQVETLLSFIGDVHVPRYLPMDSPRLIIALERFVFNSVEVLVSIRVAAVLPCCFHSEQRTLPSVVVGAVAVRSVS</sequence>
<evidence type="ECO:0000313" key="2">
    <source>
        <dbReference type="Proteomes" id="UP000694546"/>
    </source>
</evidence>
<dbReference type="AlphaFoldDB" id="A0A8C5CFQ8"/>
<reference evidence="1" key="1">
    <citation type="submission" date="2025-08" db="UniProtKB">
        <authorList>
            <consortium name="Ensembl"/>
        </authorList>
    </citation>
    <scope>IDENTIFICATION</scope>
</reference>
<reference evidence="1" key="2">
    <citation type="submission" date="2025-09" db="UniProtKB">
        <authorList>
            <consortium name="Ensembl"/>
        </authorList>
    </citation>
    <scope>IDENTIFICATION</scope>
</reference>
<organism evidence="1 2">
    <name type="scientific">Gadus morhua</name>
    <name type="common">Atlantic cod</name>
    <dbReference type="NCBI Taxonomy" id="8049"/>
    <lineage>
        <taxon>Eukaryota</taxon>
        <taxon>Metazoa</taxon>
        <taxon>Chordata</taxon>
        <taxon>Craniata</taxon>
        <taxon>Vertebrata</taxon>
        <taxon>Euteleostomi</taxon>
        <taxon>Actinopterygii</taxon>
        <taxon>Neopterygii</taxon>
        <taxon>Teleostei</taxon>
        <taxon>Neoteleostei</taxon>
        <taxon>Acanthomorphata</taxon>
        <taxon>Zeiogadaria</taxon>
        <taxon>Gadariae</taxon>
        <taxon>Gadiformes</taxon>
        <taxon>Gadoidei</taxon>
        <taxon>Gadidae</taxon>
        <taxon>Gadus</taxon>
    </lineage>
</organism>
<name>A0A8C5CFQ8_GADMO</name>
<protein>
    <submittedName>
        <fullName evidence="1">Uncharacterized protein</fullName>
    </submittedName>
</protein>
<evidence type="ECO:0000313" key="1">
    <source>
        <dbReference type="Ensembl" id="ENSGMOP00000060883.1"/>
    </source>
</evidence>